<gene>
    <name evidence="7" type="ORF">Fcan01_17985</name>
</gene>
<name>A0A226DS76_FOLCA</name>
<proteinExistence type="predicted"/>
<evidence type="ECO:0000256" key="6">
    <source>
        <dbReference type="SAM" id="Phobius"/>
    </source>
</evidence>
<feature type="transmembrane region" description="Helical" evidence="6">
    <location>
        <begin position="228"/>
        <end position="246"/>
    </location>
</feature>
<evidence type="ECO:0000256" key="4">
    <source>
        <dbReference type="ARBA" id="ARBA00022989"/>
    </source>
</evidence>
<organism evidence="7 8">
    <name type="scientific">Folsomia candida</name>
    <name type="common">Springtail</name>
    <dbReference type="NCBI Taxonomy" id="158441"/>
    <lineage>
        <taxon>Eukaryota</taxon>
        <taxon>Metazoa</taxon>
        <taxon>Ecdysozoa</taxon>
        <taxon>Arthropoda</taxon>
        <taxon>Hexapoda</taxon>
        <taxon>Collembola</taxon>
        <taxon>Entomobryomorpha</taxon>
        <taxon>Isotomoidea</taxon>
        <taxon>Isotomidae</taxon>
        <taxon>Proisotominae</taxon>
        <taxon>Folsomia</taxon>
    </lineage>
</organism>
<keyword evidence="7" id="KW-0675">Receptor</keyword>
<feature type="transmembrane region" description="Helical" evidence="6">
    <location>
        <begin position="131"/>
        <end position="151"/>
    </location>
</feature>
<keyword evidence="4 6" id="KW-1133">Transmembrane helix</keyword>
<dbReference type="InterPro" id="IPR013604">
    <property type="entry name" value="7TM_chemorcpt"/>
</dbReference>
<evidence type="ECO:0000256" key="5">
    <source>
        <dbReference type="ARBA" id="ARBA00023136"/>
    </source>
</evidence>
<dbReference type="Proteomes" id="UP000198287">
    <property type="component" value="Unassembled WGS sequence"/>
</dbReference>
<keyword evidence="8" id="KW-1185">Reference proteome</keyword>
<protein>
    <submittedName>
        <fullName evidence="7">Gustatory and odorant receptor 24</fullName>
    </submittedName>
</protein>
<accession>A0A226DS76</accession>
<dbReference type="EMBL" id="LNIX01000013">
    <property type="protein sequence ID" value="OXA47541.1"/>
    <property type="molecule type" value="Genomic_DNA"/>
</dbReference>
<keyword evidence="2" id="KW-1003">Cell membrane</keyword>
<evidence type="ECO:0000313" key="8">
    <source>
        <dbReference type="Proteomes" id="UP000198287"/>
    </source>
</evidence>
<reference evidence="7 8" key="1">
    <citation type="submission" date="2015-12" db="EMBL/GenBank/DDBJ databases">
        <title>The genome of Folsomia candida.</title>
        <authorList>
            <person name="Faddeeva A."/>
            <person name="Derks M.F."/>
            <person name="Anvar Y."/>
            <person name="Smit S."/>
            <person name="Van Straalen N."/>
            <person name="Roelofs D."/>
        </authorList>
    </citation>
    <scope>NUCLEOTIDE SEQUENCE [LARGE SCALE GENOMIC DNA]</scope>
    <source>
        <strain evidence="7 8">VU population</strain>
        <tissue evidence="7">Whole body</tissue>
    </source>
</reference>
<dbReference type="GO" id="GO:0005886">
    <property type="term" value="C:plasma membrane"/>
    <property type="evidence" value="ECO:0007669"/>
    <property type="project" value="UniProtKB-SubCell"/>
</dbReference>
<keyword evidence="3 6" id="KW-0812">Transmembrane</keyword>
<feature type="transmembrane region" description="Helical" evidence="6">
    <location>
        <begin position="69"/>
        <end position="89"/>
    </location>
</feature>
<dbReference type="GO" id="GO:0050909">
    <property type="term" value="P:sensory perception of taste"/>
    <property type="evidence" value="ECO:0007669"/>
    <property type="project" value="InterPro"/>
</dbReference>
<evidence type="ECO:0000256" key="3">
    <source>
        <dbReference type="ARBA" id="ARBA00022692"/>
    </source>
</evidence>
<feature type="transmembrane region" description="Helical" evidence="6">
    <location>
        <begin position="193"/>
        <end position="213"/>
    </location>
</feature>
<keyword evidence="5 6" id="KW-0472">Membrane</keyword>
<comment type="caution">
    <text evidence="7">The sequence shown here is derived from an EMBL/GenBank/DDBJ whole genome shotgun (WGS) entry which is preliminary data.</text>
</comment>
<dbReference type="Pfam" id="PF08395">
    <property type="entry name" value="7tm_7"/>
    <property type="match status" value="1"/>
</dbReference>
<sequence>MKDNVDQLVWAHPPPNNNSPHDSASQLFYRVVLFLKSVGNLPVQTGRVANFGHHHRQIINYTFSIKSFTFPYCFIVTFLVVLFWGQFIAEYANMNFFSSAILIEQNFEVVSGNSSTSHTNNQLNPLSFAQTLVYVVFPLTCAIQFITTICTSSSFAKYANSWTTFEEKFQEIFKISSFISEPVFPRTIRFHRFAWNFTIFLVVLMGLTIYPMMKAQELLATSSIKMTWPVHLVSGLTILTSLLLDLRSNLMLFINEEAFSQIGIKIQAEIETSSQSPRKIQAGLVQDWKVLISSASNQATSGGEILSTALLMELFNLCCTWCSVIYQTIFFAQRDGLEWFSFKYLGPSYFLCGVTYIRLASKIFFAEKMEIVEAKIVKTLQLMEIRHNDLTTSLETNITIDWIVPTPSKVNIANLFPLNRSLLLGVMGQTITYVLVLLQFQTIQGT</sequence>
<dbReference type="AlphaFoldDB" id="A0A226DS76"/>
<evidence type="ECO:0000256" key="2">
    <source>
        <dbReference type="ARBA" id="ARBA00022475"/>
    </source>
</evidence>
<evidence type="ECO:0000313" key="7">
    <source>
        <dbReference type="EMBL" id="OXA47541.1"/>
    </source>
</evidence>
<comment type="subcellular location">
    <subcellularLocation>
        <location evidence="1">Cell membrane</location>
        <topology evidence="1">Multi-pass membrane protein</topology>
    </subcellularLocation>
</comment>
<evidence type="ECO:0000256" key="1">
    <source>
        <dbReference type="ARBA" id="ARBA00004651"/>
    </source>
</evidence>
<dbReference type="OrthoDB" id="8297772at2759"/>
<feature type="transmembrane region" description="Helical" evidence="6">
    <location>
        <begin position="422"/>
        <end position="440"/>
    </location>
</feature>